<dbReference type="SUPFAM" id="SSF56784">
    <property type="entry name" value="HAD-like"/>
    <property type="match status" value="1"/>
</dbReference>
<dbReference type="Gene3D" id="3.40.50.1000">
    <property type="entry name" value="HAD superfamily/HAD-like"/>
    <property type="match status" value="1"/>
</dbReference>
<comment type="cofactor">
    <cofactor evidence="1">
        <name>Mg(2+)</name>
        <dbReference type="ChEBI" id="CHEBI:18420"/>
    </cofactor>
</comment>
<dbReference type="SFLD" id="SFLDS00003">
    <property type="entry name" value="Haloacid_Dehalogenase"/>
    <property type="match status" value="1"/>
</dbReference>
<evidence type="ECO:0000256" key="2">
    <source>
        <dbReference type="ARBA" id="ARBA00022801"/>
    </source>
</evidence>
<dbReference type="InterPro" id="IPR023214">
    <property type="entry name" value="HAD_sf"/>
</dbReference>
<dbReference type="InterPro" id="IPR036412">
    <property type="entry name" value="HAD-like_sf"/>
</dbReference>
<protein>
    <submittedName>
        <fullName evidence="4">Uncharacterized protein</fullName>
    </submittedName>
</protein>
<dbReference type="Gene3D" id="1.20.120.710">
    <property type="entry name" value="Haloacid dehalogenase hydrolase-like domain"/>
    <property type="match status" value="1"/>
</dbReference>
<reference evidence="4" key="1">
    <citation type="submission" date="2021-01" db="EMBL/GenBank/DDBJ databases">
        <authorList>
            <person name="Corre E."/>
            <person name="Pelletier E."/>
            <person name="Niang G."/>
            <person name="Scheremetjew M."/>
            <person name="Finn R."/>
            <person name="Kale V."/>
            <person name="Holt S."/>
            <person name="Cochrane G."/>
            <person name="Meng A."/>
            <person name="Brown T."/>
            <person name="Cohen L."/>
        </authorList>
    </citation>
    <scope>NUCLEOTIDE SEQUENCE</scope>
    <source>
        <strain evidence="4">PLY182g</strain>
    </source>
</reference>
<dbReference type="AlphaFoldDB" id="A0A7S0Q5K4"/>
<dbReference type="NCBIfam" id="TIGR01549">
    <property type="entry name" value="HAD-SF-IA-v1"/>
    <property type="match status" value="1"/>
</dbReference>
<sequence length="251" mass="26489">MRRCRAVIFDLDDTLVQTSRIDRASILIAALTVITDARRAEAAAVRFAALLKAEPFPPSPGEMVASWRTSLWARALGGELSELAVGDAEAVQQAHDTWVAERLGRFKLSAEVRAMVRRLQSAGYTTGVLTNGSTEVQRAKVDACGACELFGAERVIVAGEHPEQKPAPSIFRTACAALGQSVESAVMVGDSLSADVAGGINAGMLATVWVKGALGDSLMKEPATAGAVERPQPTYTVGTVLELEAVLDLIN</sequence>
<keyword evidence="3" id="KW-0460">Magnesium</keyword>
<name>A0A7S0Q5K4_9EUKA</name>
<proteinExistence type="predicted"/>
<evidence type="ECO:0000313" key="4">
    <source>
        <dbReference type="EMBL" id="CAD8612216.1"/>
    </source>
</evidence>
<dbReference type="EMBL" id="HBEY01032730">
    <property type="protein sequence ID" value="CAD8612216.1"/>
    <property type="molecule type" value="Transcribed_RNA"/>
</dbReference>
<organism evidence="4">
    <name type="scientific">Coccolithus braarudii</name>
    <dbReference type="NCBI Taxonomy" id="221442"/>
    <lineage>
        <taxon>Eukaryota</taxon>
        <taxon>Haptista</taxon>
        <taxon>Haptophyta</taxon>
        <taxon>Prymnesiophyceae</taxon>
        <taxon>Coccolithales</taxon>
        <taxon>Coccolithaceae</taxon>
        <taxon>Coccolithus</taxon>
    </lineage>
</organism>
<dbReference type="Pfam" id="PF00702">
    <property type="entry name" value="Hydrolase"/>
    <property type="match status" value="1"/>
</dbReference>
<keyword evidence="2" id="KW-0378">Hydrolase</keyword>
<dbReference type="SFLD" id="SFLDG01129">
    <property type="entry name" value="C1.5:_HAD__Beta-PGM__Phosphata"/>
    <property type="match status" value="1"/>
</dbReference>
<dbReference type="InterPro" id="IPR051400">
    <property type="entry name" value="HAD-like_hydrolase"/>
</dbReference>
<dbReference type="GO" id="GO:0050124">
    <property type="term" value="F:N-acylneuraminate-9-phosphatase activity"/>
    <property type="evidence" value="ECO:0007669"/>
    <property type="project" value="TreeGrafter"/>
</dbReference>
<dbReference type="PANTHER" id="PTHR46470:SF3">
    <property type="entry name" value="N-ACYLNEURAMINATE-9-PHOSPHATASE"/>
    <property type="match status" value="1"/>
</dbReference>
<gene>
    <name evidence="4" type="ORF">CPEL01642_LOCUS15596</name>
</gene>
<dbReference type="GO" id="GO:0046380">
    <property type="term" value="P:N-acetylneuraminate biosynthetic process"/>
    <property type="evidence" value="ECO:0007669"/>
    <property type="project" value="TreeGrafter"/>
</dbReference>
<evidence type="ECO:0000256" key="1">
    <source>
        <dbReference type="ARBA" id="ARBA00001946"/>
    </source>
</evidence>
<evidence type="ECO:0000256" key="3">
    <source>
        <dbReference type="ARBA" id="ARBA00022842"/>
    </source>
</evidence>
<dbReference type="PRINTS" id="PR00413">
    <property type="entry name" value="HADHALOGNASE"/>
</dbReference>
<dbReference type="InterPro" id="IPR006439">
    <property type="entry name" value="HAD-SF_hydro_IA"/>
</dbReference>
<dbReference type="PANTHER" id="PTHR46470">
    <property type="entry name" value="N-ACYLNEURAMINATE-9-PHOSPHATASE"/>
    <property type="match status" value="1"/>
</dbReference>
<accession>A0A7S0Q5K4</accession>